<keyword evidence="1" id="KW-0812">Transmembrane</keyword>
<evidence type="ECO:0000313" key="2">
    <source>
        <dbReference type="EMBL" id="QVL33309.1"/>
    </source>
</evidence>
<evidence type="ECO:0000313" key="3">
    <source>
        <dbReference type="Proteomes" id="UP000676194"/>
    </source>
</evidence>
<feature type="transmembrane region" description="Helical" evidence="1">
    <location>
        <begin position="344"/>
        <end position="365"/>
    </location>
</feature>
<accession>A0A8E6B8N1</accession>
<feature type="transmembrane region" description="Helical" evidence="1">
    <location>
        <begin position="193"/>
        <end position="215"/>
    </location>
</feature>
<evidence type="ECO:0008006" key="4">
    <source>
        <dbReference type="Google" id="ProtNLM"/>
    </source>
</evidence>
<gene>
    <name evidence="2" type="ORF">KIH39_05180</name>
</gene>
<evidence type="ECO:0000256" key="1">
    <source>
        <dbReference type="SAM" id="Phobius"/>
    </source>
</evidence>
<keyword evidence="1" id="KW-1133">Transmembrane helix</keyword>
<sequence length="569" mass="63094">MTSSHTPLPQPAIFRGLRLTLLRNSSRQLLSSSRIRVITIISCGILVWGAVFGASYSGFTLVNQNKVAAAGGILELLFDSLFFTLGTMLILSTGLIVYASLFTGVETRYLLTTPARADHIFTTKFQSAIGFSSWAFLVLGVPILIAYGITFEVSVWFFLGIPFFLGGFIIIPGAVGSLVCLGIVNLLPRQKKLFLILSLVILSVGVVIWLIRMFVTLRTGVSGNRDALQSIFDMFWLARNRYMPSHWMSKGLLELARGELAEAGYHLALIWSNGLFLFLLAAALAKQVYRRGYNRISTLGGPHRKYGESILDRIMLKFVWFLDTQTKTMIIKDFRTFRREPAQVGQLSLFAVLLLMCVMNSRQFFKADIPIAYQHGLSLLNLSATGLLICAYLGRFIYPLISLEGRKFWILGLLPLKREKLLWGKFAFALTGTLLFGLGMVLLSDLVLNMPWTALGIHLFAMFIMVVGLCGMAVGISAWMPNFRESDPSKIVVGFGGTMFTVTGFGYMVLCVALICGPYHIAYASTAITQLKAQSWWTFAGLPIGIIMAGIAFGFPMRAGIRRLNTMEF</sequence>
<dbReference type="EMBL" id="CP074694">
    <property type="protein sequence ID" value="QVL33309.1"/>
    <property type="molecule type" value="Genomic_DNA"/>
</dbReference>
<feature type="transmembrane region" description="Helical" evidence="1">
    <location>
        <begin position="81"/>
        <end position="105"/>
    </location>
</feature>
<feature type="transmembrane region" description="Helical" evidence="1">
    <location>
        <begin position="37"/>
        <end position="61"/>
    </location>
</feature>
<keyword evidence="1" id="KW-0472">Membrane</keyword>
<keyword evidence="3" id="KW-1185">Reference proteome</keyword>
<dbReference type="Pfam" id="PF16949">
    <property type="entry name" value="ABC_tran_2"/>
    <property type="match status" value="1"/>
</dbReference>
<feature type="transmembrane region" description="Helical" evidence="1">
    <location>
        <begin position="422"/>
        <end position="443"/>
    </location>
</feature>
<dbReference type="RefSeq" id="WP_213498199.1">
    <property type="nucleotide sequence ID" value="NZ_CP074694.1"/>
</dbReference>
<feature type="transmembrane region" description="Helical" evidence="1">
    <location>
        <begin position="155"/>
        <end position="181"/>
    </location>
</feature>
<proteinExistence type="predicted"/>
<feature type="transmembrane region" description="Helical" evidence="1">
    <location>
        <begin position="535"/>
        <end position="555"/>
    </location>
</feature>
<feature type="transmembrane region" description="Helical" evidence="1">
    <location>
        <begin position="125"/>
        <end position="149"/>
    </location>
</feature>
<dbReference type="AlphaFoldDB" id="A0A8E6B8N1"/>
<feature type="transmembrane region" description="Helical" evidence="1">
    <location>
        <begin position="377"/>
        <end position="401"/>
    </location>
</feature>
<feature type="transmembrane region" description="Helical" evidence="1">
    <location>
        <begin position="263"/>
        <end position="285"/>
    </location>
</feature>
<feature type="transmembrane region" description="Helical" evidence="1">
    <location>
        <begin position="491"/>
        <end position="515"/>
    </location>
</feature>
<dbReference type="KEGG" id="tsph:KIH39_05180"/>
<dbReference type="InterPro" id="IPR031599">
    <property type="entry name" value="ABC_tran_2"/>
</dbReference>
<organism evidence="2 3">
    <name type="scientific">Telmatocola sphagniphila</name>
    <dbReference type="NCBI Taxonomy" id="1123043"/>
    <lineage>
        <taxon>Bacteria</taxon>
        <taxon>Pseudomonadati</taxon>
        <taxon>Planctomycetota</taxon>
        <taxon>Planctomycetia</taxon>
        <taxon>Gemmatales</taxon>
        <taxon>Gemmataceae</taxon>
    </lineage>
</organism>
<feature type="transmembrane region" description="Helical" evidence="1">
    <location>
        <begin position="455"/>
        <end position="479"/>
    </location>
</feature>
<name>A0A8E6B8N1_9BACT</name>
<reference evidence="2" key="1">
    <citation type="submission" date="2021-05" db="EMBL/GenBank/DDBJ databases">
        <title>Complete genome sequence of the cellulolytic planctomycete Telmatocola sphagniphila SP2T and characterization of the first cellulase from planctomycetes.</title>
        <authorList>
            <person name="Rakitin A.L."/>
            <person name="Beletsky A.V."/>
            <person name="Naumoff D.G."/>
            <person name="Kulichevskaya I.S."/>
            <person name="Mardanov A.V."/>
            <person name="Ravin N.V."/>
            <person name="Dedysh S.N."/>
        </authorList>
    </citation>
    <scope>NUCLEOTIDE SEQUENCE</scope>
    <source>
        <strain evidence="2">SP2T</strain>
    </source>
</reference>
<dbReference type="Proteomes" id="UP000676194">
    <property type="component" value="Chromosome"/>
</dbReference>
<protein>
    <recommendedName>
        <fullName evidence="4">ABC-2 type transport system permease protein</fullName>
    </recommendedName>
</protein>